<organism evidence="1 2">
    <name type="scientific">Kingdonia uniflora</name>
    <dbReference type="NCBI Taxonomy" id="39325"/>
    <lineage>
        <taxon>Eukaryota</taxon>
        <taxon>Viridiplantae</taxon>
        <taxon>Streptophyta</taxon>
        <taxon>Embryophyta</taxon>
        <taxon>Tracheophyta</taxon>
        <taxon>Spermatophyta</taxon>
        <taxon>Magnoliopsida</taxon>
        <taxon>Ranunculales</taxon>
        <taxon>Circaeasteraceae</taxon>
        <taxon>Kingdonia</taxon>
    </lineage>
</organism>
<name>A0A7J7P1V2_9MAGN</name>
<reference evidence="1 2" key="1">
    <citation type="journal article" date="2020" name="IScience">
        <title>Genome Sequencing of the Endangered Kingdonia uniflora (Circaeasteraceae, Ranunculales) Reveals Potential Mechanisms of Evolutionary Specialization.</title>
        <authorList>
            <person name="Sun Y."/>
            <person name="Deng T."/>
            <person name="Zhang A."/>
            <person name="Moore M.J."/>
            <person name="Landis J.B."/>
            <person name="Lin N."/>
            <person name="Zhang H."/>
            <person name="Zhang X."/>
            <person name="Huang J."/>
            <person name="Zhang X."/>
            <person name="Sun H."/>
            <person name="Wang H."/>
        </authorList>
    </citation>
    <scope>NUCLEOTIDE SEQUENCE [LARGE SCALE GENOMIC DNA]</scope>
    <source>
        <strain evidence="1">TB1705</strain>
        <tissue evidence="1">Leaf</tissue>
    </source>
</reference>
<sequence length="215" mass="24017">MSNTILSQSPLNSALSIQPPMSPSIISLVNPINCFEKTMTKTEYFSLTSNDFSNDDDDEIKYEYMESPSHYTIICEKFVDDDICTKVKKLEIAEPVEDVINLSFPSQSLYESPQLCLEPHPPDTKCNIESQWVDDPSLQDIPLLLGADSVLATPSSTTPIPMPISPFHEPNGGTMAINNFEDLYGDNSCCISVNECLNYFKDSNDPEIREMKSVI</sequence>
<dbReference type="Proteomes" id="UP000541444">
    <property type="component" value="Unassembled WGS sequence"/>
</dbReference>
<comment type="caution">
    <text evidence="1">The sequence shown here is derived from an EMBL/GenBank/DDBJ whole genome shotgun (WGS) entry which is preliminary data.</text>
</comment>
<proteinExistence type="predicted"/>
<keyword evidence="2" id="KW-1185">Reference proteome</keyword>
<evidence type="ECO:0000313" key="1">
    <source>
        <dbReference type="EMBL" id="KAF6173158.1"/>
    </source>
</evidence>
<accession>A0A7J7P1V2</accession>
<dbReference type="AlphaFoldDB" id="A0A7J7P1V2"/>
<gene>
    <name evidence="1" type="ORF">GIB67_028456</name>
</gene>
<protein>
    <submittedName>
        <fullName evidence="1">Uncharacterized protein</fullName>
    </submittedName>
</protein>
<dbReference type="EMBL" id="JACGCM010000354">
    <property type="protein sequence ID" value="KAF6173158.1"/>
    <property type="molecule type" value="Genomic_DNA"/>
</dbReference>
<evidence type="ECO:0000313" key="2">
    <source>
        <dbReference type="Proteomes" id="UP000541444"/>
    </source>
</evidence>